<dbReference type="InterPro" id="IPR005720">
    <property type="entry name" value="Dihydroorotate_DH_cat"/>
</dbReference>
<dbReference type="GO" id="GO:0004152">
    <property type="term" value="F:dihydroorotate dehydrogenase activity"/>
    <property type="evidence" value="ECO:0007669"/>
    <property type="project" value="InterPro"/>
</dbReference>
<evidence type="ECO:0000313" key="10">
    <source>
        <dbReference type="Proteomes" id="UP000236319"/>
    </source>
</evidence>
<dbReference type="SUPFAM" id="SSF49562">
    <property type="entry name" value="C2 domain (Calcium/lipid-binding domain, CaLB)"/>
    <property type="match status" value="1"/>
</dbReference>
<dbReference type="InterPro" id="IPR056290">
    <property type="entry name" value="CEPT76/DRC7_peptidase-like_dom"/>
</dbReference>
<feature type="compositionally biased region" description="Polar residues" evidence="7">
    <location>
        <begin position="1656"/>
        <end position="1668"/>
    </location>
</feature>
<dbReference type="PANTHER" id="PTHR48109:SF4">
    <property type="entry name" value="DIHYDROOROTATE DEHYDROGENASE (QUINONE), MITOCHONDRIAL"/>
    <property type="match status" value="1"/>
</dbReference>
<dbReference type="GO" id="GO:0005743">
    <property type="term" value="C:mitochondrial inner membrane"/>
    <property type="evidence" value="ECO:0007669"/>
    <property type="project" value="TreeGrafter"/>
</dbReference>
<dbReference type="GO" id="GO:0006207">
    <property type="term" value="P:'de novo' pyrimidine nucleobase biosynthetic process"/>
    <property type="evidence" value="ECO:0007669"/>
    <property type="project" value="InterPro"/>
</dbReference>
<evidence type="ECO:0000256" key="6">
    <source>
        <dbReference type="ARBA" id="ARBA00023136"/>
    </source>
</evidence>
<dbReference type="PROSITE" id="PS50004">
    <property type="entry name" value="C2"/>
    <property type="match status" value="1"/>
</dbReference>
<keyword evidence="6" id="KW-0472">Membrane</keyword>
<gene>
    <name evidence="9" type="ORF">BOVATA_023260</name>
</gene>
<feature type="compositionally biased region" description="Polar residues" evidence="7">
    <location>
        <begin position="1272"/>
        <end position="1281"/>
    </location>
</feature>
<dbReference type="GeneID" id="39874603"/>
<dbReference type="OrthoDB" id="5527234at2759"/>
<dbReference type="PANTHER" id="PTHR48109">
    <property type="entry name" value="DIHYDROOROTATE DEHYDROGENASE (QUINONE), MITOCHONDRIAL-RELATED"/>
    <property type="match status" value="1"/>
</dbReference>
<keyword evidence="4" id="KW-0288">FMN</keyword>
<evidence type="ECO:0000259" key="8">
    <source>
        <dbReference type="PROSITE" id="PS50004"/>
    </source>
</evidence>
<dbReference type="Pfam" id="PF01180">
    <property type="entry name" value="DHO_dh"/>
    <property type="match status" value="1"/>
</dbReference>
<comment type="pathway">
    <text evidence="2">Pyrimidine metabolism; UMP biosynthesis via de novo pathway.</text>
</comment>
<evidence type="ECO:0000256" key="3">
    <source>
        <dbReference type="ARBA" id="ARBA00022630"/>
    </source>
</evidence>
<accession>A0A2H6KCW1</accession>
<evidence type="ECO:0000313" key="9">
    <source>
        <dbReference type="EMBL" id="GBE60833.1"/>
    </source>
</evidence>
<dbReference type="EMBL" id="BDSA01000002">
    <property type="protein sequence ID" value="GBE60833.1"/>
    <property type="molecule type" value="Genomic_DNA"/>
</dbReference>
<dbReference type="InterPro" id="IPR035892">
    <property type="entry name" value="C2_domain_sf"/>
</dbReference>
<dbReference type="Pfam" id="PF24656">
    <property type="entry name" value="CEPT76_peptidase"/>
    <property type="match status" value="1"/>
</dbReference>
<comment type="cofactor">
    <cofactor evidence="1">
        <name>FMN</name>
        <dbReference type="ChEBI" id="CHEBI:58210"/>
    </cofactor>
</comment>
<dbReference type="NCBIfam" id="NF003652">
    <property type="entry name" value="PRK05286.2-5"/>
    <property type="match status" value="1"/>
</dbReference>
<reference evidence="9 10" key="1">
    <citation type="journal article" date="2017" name="BMC Genomics">
        <title>Whole-genome assembly of Babesia ovata and comparative genomics between closely related pathogens.</title>
        <authorList>
            <person name="Yamagishi J."/>
            <person name="Asada M."/>
            <person name="Hakimi H."/>
            <person name="Tanaka T.Q."/>
            <person name="Sugimoto C."/>
            <person name="Kawazu S."/>
        </authorList>
    </citation>
    <scope>NUCLEOTIDE SEQUENCE [LARGE SCALE GENOMIC DNA]</scope>
    <source>
        <strain evidence="9 10">Miyake</strain>
    </source>
</reference>
<feature type="domain" description="C2" evidence="8">
    <location>
        <begin position="847"/>
        <end position="984"/>
    </location>
</feature>
<protein>
    <submittedName>
        <fullName evidence="9">C2 domain-containing protein</fullName>
    </submittedName>
</protein>
<dbReference type="RefSeq" id="XP_028867076.1">
    <property type="nucleotide sequence ID" value="XM_029011243.1"/>
</dbReference>
<dbReference type="Gene3D" id="2.60.40.150">
    <property type="entry name" value="C2 domain"/>
    <property type="match status" value="1"/>
</dbReference>
<dbReference type="InterPro" id="IPR013785">
    <property type="entry name" value="Aldolase_TIM"/>
</dbReference>
<dbReference type="CDD" id="cd00030">
    <property type="entry name" value="C2"/>
    <property type="match status" value="1"/>
</dbReference>
<dbReference type="Proteomes" id="UP000236319">
    <property type="component" value="Unassembled WGS sequence"/>
</dbReference>
<dbReference type="InterPro" id="IPR056288">
    <property type="entry name" value="CEP76_C"/>
</dbReference>
<keyword evidence="10" id="KW-1185">Reference proteome</keyword>
<evidence type="ECO:0000256" key="4">
    <source>
        <dbReference type="ARBA" id="ARBA00022643"/>
    </source>
</evidence>
<dbReference type="InterPro" id="IPR050074">
    <property type="entry name" value="DHO_dehydrogenase"/>
</dbReference>
<feature type="region of interest" description="Disordered" evidence="7">
    <location>
        <begin position="1771"/>
        <end position="1807"/>
    </location>
</feature>
<keyword evidence="3" id="KW-0285">Flavoprotein</keyword>
<dbReference type="Pfam" id="PF24652">
    <property type="entry name" value="CEP76_C"/>
    <property type="match status" value="1"/>
</dbReference>
<organism evidence="9 10">
    <name type="scientific">Babesia ovata</name>
    <dbReference type="NCBI Taxonomy" id="189622"/>
    <lineage>
        <taxon>Eukaryota</taxon>
        <taxon>Sar</taxon>
        <taxon>Alveolata</taxon>
        <taxon>Apicomplexa</taxon>
        <taxon>Aconoidasida</taxon>
        <taxon>Piroplasmida</taxon>
        <taxon>Babesiidae</taxon>
        <taxon>Babesia</taxon>
    </lineage>
</organism>
<feature type="compositionally biased region" description="Acidic residues" evidence="7">
    <location>
        <begin position="482"/>
        <end position="493"/>
    </location>
</feature>
<evidence type="ECO:0000256" key="7">
    <source>
        <dbReference type="SAM" id="MobiDB-lite"/>
    </source>
</evidence>
<dbReference type="SUPFAM" id="SSF51395">
    <property type="entry name" value="FMN-linked oxidoreductases"/>
    <property type="match status" value="1"/>
</dbReference>
<feature type="compositionally biased region" description="Low complexity" evidence="7">
    <location>
        <begin position="1788"/>
        <end position="1804"/>
    </location>
</feature>
<feature type="region of interest" description="Disordered" evidence="7">
    <location>
        <begin position="654"/>
        <end position="673"/>
    </location>
</feature>
<feature type="compositionally biased region" description="Basic and acidic residues" evidence="7">
    <location>
        <begin position="1573"/>
        <end position="1585"/>
    </location>
</feature>
<dbReference type="Pfam" id="PF00168">
    <property type="entry name" value="C2"/>
    <property type="match status" value="1"/>
</dbReference>
<proteinExistence type="predicted"/>
<dbReference type="InterPro" id="IPR000008">
    <property type="entry name" value="C2_dom"/>
</dbReference>
<evidence type="ECO:0000256" key="5">
    <source>
        <dbReference type="ARBA" id="ARBA00023002"/>
    </source>
</evidence>
<evidence type="ECO:0000256" key="1">
    <source>
        <dbReference type="ARBA" id="ARBA00001917"/>
    </source>
</evidence>
<keyword evidence="5" id="KW-0560">Oxidoreductase</keyword>
<sequence length="1964" mass="220952">MPFIRTYIDPESAHKFSIMALKLGLAPVDYSVDPPVIQSRVKDVVFFNPIGMAAGYDKQVEAPLEVLRLGFGFIEVGTVLPKPQEGNPKPVLFRLHSSKALVNRCGFNSVGLDLALERLKRVRQKQADDPLTKDFMIGVSVGKNRTGDIIADTVTTIKGVAPYADYVALNVSSPNTPNLRDNQRREPLIALIAVAKATLDDVKAHNPTFQNTTKKAPLLFIKISPDVSRQELEDIADIVSYLFIRRCTSTTQAIVHNIDGIIATNTTVSRPDETTEDCKIAGHPNGGLSGKPLKELSKKIVYDLYELTQGKVPIIAVSLNAEAYTTAQCGGISSAQDALEMVEAGASLCQLYTAMVYEGPGLPSRIKNGLAQLLLHKGKFSNAIIHISQPWRCLLCRHAGRARSSGMVKLEIWEQRDNAESSDSSEEEIKARRVPLFGRVVPRAPVSRPPQQESDTSSGSDTDTEDEESSGSSYFHSVSESSETEEETASENAEYDADWWRLQNVRATSRFSPATYGDWRSLPRAWDSVFYISSMHNLENTDQKFFYCIRVKHVNERISRASGLGNIIMYTPHFTLSPGEDRKLQTPMFIWRKRRLTLPYGQLENYVIEIELWKTQLLRINSLYATQQLTFQEIVDRKTNFSVTLNLYIPERSTAAPSGSANRPAGNRNATALTESSERRFPVHKMTMFLLLEEVFDFFFVFENWWFTRAPELPSTLIDMPKMLKISVPSGMGRSWHTTSTGASEAAYWSSPGTFRFQGTLRQLRYASFRAMVYCVKRSKFFTKPPALLGTCVLSLQSVQELPLVRGVLKKLTLGTRNMFSGTIQGNIRCCMKSCTINFFEDLKVRPAQPISGSALITQLDHRCQYLVVRIISCSSLPASNTDSNTSDPMVKVKWDGIVNCTGVVESTVSPIYNQNMYFPIHLVDMRELTDPALIKHSLPVDLSSKGPVVVEVWDHSDASSEFLGSAEVPLSKIYTNGVLQRRSLADGIFTSATHEVDESGSDESDYDNNIACTDEGASNAVYTPHVTRLYEGTLPLVGSTVDHRRKKPLVSLEMYILPPMPNDLYIPDDQKKQKRKDIYRNLSLRWTREFDSWQGVYCDRFPGAIARRRFTCVTSDALNMHESLQSDLVPLCYFVKPIQMYIQLSPPGELMHWISNFTYKNDGTTTVGGCVQIETWQMPSRFVLTRKGGLHDRALLLCSCLLGLGYDAYVCKGTLEGGNREHCWVMTRHSGGTVTFWETANKRMWHMPKRWQTSKTVDEPKPADVVEQSGNYANIQTSQRRATEAPQWRRGTSQKPTRRLMNYELYGNDYMADVKVDLHRIINSNEMLPDGSSALPVGTGFIDDTATKNVSSRRQQTIHPKKELLVPGSTLVFLPYSSIEVIFNDKQLWGNLQNHHPACITYDLEATEDWRPFLKVPITDSVMPDIQITAPAPQSVCASTAKEIRNDVVEMIELMYAQRGRVANVARDQQMDERLESLIDILEFRQRLDPQFDPGMPPHLLGWSTKTPAKTRNAEKSKSNTGDEIKEETNADAAEKASLPTALHGHAMGEAGEKVQPARSDMEIAHQLAKAVKNDEGGSDHSDETQASTDDTIDFNPATVPGRHTMDGNGRRGNPANQHPAGQQRPPPARGLRLISRMKALLSSAPRHHAMAVSDSCTDSPKSSVTPCSEAEPRSRGFRFRKTTVKVNAPRIDVMRAISNASEHLAYSNIEEMSDYGYDVDKTESTLKGEFNIDCDVSTPISDISHITKDITRNHPLSDYKQCITSAIHLREPVSSRKPQQPPARPRPMNVPRAKQRPVPRQQKPQRRGILTNLWRKFRAEDLPDAHKVPDFMVDMKAVVNDRKFNEQYMEHQYPIPQEFLIHESKQISKWNWYYNMEARQYAWRRHLPIPPNHTFIGVPIRFSTSDINEIRNLLTCSSRCIKMLVPDVDRCVNVVYVKVFPLLGGVLSTWLFLGCHVPWNIQ</sequence>
<dbReference type="Gene3D" id="3.20.20.70">
    <property type="entry name" value="Aldolase class I"/>
    <property type="match status" value="1"/>
</dbReference>
<feature type="region of interest" description="Disordered" evidence="7">
    <location>
        <begin position="1653"/>
        <end position="1673"/>
    </location>
</feature>
<dbReference type="CDD" id="cd04738">
    <property type="entry name" value="DHOD_2_like"/>
    <property type="match status" value="1"/>
</dbReference>
<dbReference type="GO" id="GO:0009220">
    <property type="term" value="P:pyrimidine ribonucleotide biosynthetic process"/>
    <property type="evidence" value="ECO:0007669"/>
    <property type="project" value="TreeGrafter"/>
</dbReference>
<name>A0A2H6KCW1_9APIC</name>
<dbReference type="InterPro" id="IPR005719">
    <property type="entry name" value="Dihydroorotate_DH_2"/>
</dbReference>
<feature type="compositionally biased region" description="Basic and acidic residues" evidence="7">
    <location>
        <begin position="1513"/>
        <end position="1534"/>
    </location>
</feature>
<dbReference type="VEuPathDB" id="PiroplasmaDB:BOVATA_023260"/>
<dbReference type="NCBIfam" id="TIGR01036">
    <property type="entry name" value="pyrD_sub2"/>
    <property type="match status" value="1"/>
</dbReference>
<feature type="region of interest" description="Disordered" evidence="7">
    <location>
        <begin position="441"/>
        <end position="493"/>
    </location>
</feature>
<feature type="compositionally biased region" description="Low complexity" evidence="7">
    <location>
        <begin position="441"/>
        <end position="461"/>
    </location>
</feature>
<feature type="region of interest" description="Disordered" evidence="7">
    <location>
        <begin position="1494"/>
        <end position="1534"/>
    </location>
</feature>
<dbReference type="SMART" id="SM00239">
    <property type="entry name" value="C2"/>
    <property type="match status" value="1"/>
</dbReference>
<feature type="compositionally biased region" description="Low complexity" evidence="7">
    <location>
        <begin position="470"/>
        <end position="481"/>
    </location>
</feature>
<feature type="region of interest" description="Disordered" evidence="7">
    <location>
        <begin position="1272"/>
        <end position="1295"/>
    </location>
</feature>
<feature type="region of interest" description="Disordered" evidence="7">
    <location>
        <begin position="1573"/>
        <end position="1630"/>
    </location>
</feature>
<comment type="caution">
    <text evidence="9">The sequence shown here is derived from an EMBL/GenBank/DDBJ whole genome shotgun (WGS) entry which is preliminary data.</text>
</comment>
<evidence type="ECO:0000256" key="2">
    <source>
        <dbReference type="ARBA" id="ARBA00004725"/>
    </source>
</evidence>